<dbReference type="EMBL" id="LSBA01000021">
    <property type="protein sequence ID" value="KXZ17441.1"/>
    <property type="molecule type" value="Genomic_DNA"/>
</dbReference>
<dbReference type="Gene3D" id="1.10.1660.10">
    <property type="match status" value="1"/>
</dbReference>
<dbReference type="RefSeq" id="WP_061522388.1">
    <property type="nucleotide sequence ID" value="NZ_JARLZY010000021.1"/>
</dbReference>
<dbReference type="PANTHER" id="PTHR30204:SF85">
    <property type="entry name" value="MULTIDRUG-EFFLUX TRANSPORTER 2 REGULATOR"/>
    <property type="match status" value="1"/>
</dbReference>
<dbReference type="InterPro" id="IPR009061">
    <property type="entry name" value="DNA-bd_dom_put_sf"/>
</dbReference>
<feature type="domain" description="HTH merR-type" evidence="2">
    <location>
        <begin position="8"/>
        <end position="77"/>
    </location>
</feature>
<dbReference type="SUPFAM" id="SSF46955">
    <property type="entry name" value="Putative DNA-binding domain"/>
    <property type="match status" value="1"/>
</dbReference>
<keyword evidence="1" id="KW-0238">DNA-binding</keyword>
<dbReference type="STRING" id="1793963.AXI58_19270"/>
<dbReference type="Pfam" id="PF13411">
    <property type="entry name" value="MerR_1"/>
    <property type="match status" value="1"/>
</dbReference>
<dbReference type="AlphaFoldDB" id="A0A150F566"/>
<dbReference type="OrthoDB" id="9773308at2"/>
<dbReference type="CDD" id="cd04782">
    <property type="entry name" value="HTH_BltR"/>
    <property type="match status" value="1"/>
</dbReference>
<dbReference type="InterPro" id="IPR029442">
    <property type="entry name" value="GyrI-like"/>
</dbReference>
<protein>
    <submittedName>
        <fullName evidence="3">BltR family transcriptional regulator</fullName>
    </submittedName>
</protein>
<evidence type="ECO:0000259" key="2">
    <source>
        <dbReference type="PROSITE" id="PS50937"/>
    </source>
</evidence>
<dbReference type="Proteomes" id="UP000075430">
    <property type="component" value="Unassembled WGS sequence"/>
</dbReference>
<dbReference type="GO" id="GO:0003677">
    <property type="term" value="F:DNA binding"/>
    <property type="evidence" value="ECO:0007669"/>
    <property type="project" value="UniProtKB-KW"/>
</dbReference>
<dbReference type="InterPro" id="IPR047057">
    <property type="entry name" value="MerR_fam"/>
</dbReference>
<comment type="caution">
    <text evidence="3">The sequence shown here is derived from an EMBL/GenBank/DDBJ whole genome shotgun (WGS) entry which is preliminary data.</text>
</comment>
<evidence type="ECO:0000313" key="4">
    <source>
        <dbReference type="Proteomes" id="UP000075430"/>
    </source>
</evidence>
<organism evidence="3 4">
    <name type="scientific">Bacillus nakamurai</name>
    <dbReference type="NCBI Taxonomy" id="1793963"/>
    <lineage>
        <taxon>Bacteria</taxon>
        <taxon>Bacillati</taxon>
        <taxon>Bacillota</taxon>
        <taxon>Bacilli</taxon>
        <taxon>Bacillales</taxon>
        <taxon>Bacillaceae</taxon>
        <taxon>Bacillus</taxon>
    </lineage>
</organism>
<name>A0A150F566_9BACI</name>
<dbReference type="Pfam" id="PF06445">
    <property type="entry name" value="GyrI-like"/>
    <property type="match status" value="1"/>
</dbReference>
<dbReference type="InterPro" id="IPR000551">
    <property type="entry name" value="MerR-type_HTH_dom"/>
</dbReference>
<evidence type="ECO:0000256" key="1">
    <source>
        <dbReference type="ARBA" id="ARBA00023125"/>
    </source>
</evidence>
<dbReference type="PROSITE" id="PS50937">
    <property type="entry name" value="HTH_MERR_2"/>
    <property type="match status" value="1"/>
</dbReference>
<dbReference type="SMART" id="SM00422">
    <property type="entry name" value="HTH_MERR"/>
    <property type="match status" value="1"/>
</dbReference>
<reference evidence="4" key="1">
    <citation type="submission" date="2016-02" db="EMBL/GenBank/DDBJ databases">
        <authorList>
            <person name="Dunlap C."/>
        </authorList>
    </citation>
    <scope>NUCLEOTIDE SEQUENCE [LARGE SCALE GENOMIC DNA]</scope>
    <source>
        <strain evidence="4">NRRL B-41092</strain>
    </source>
</reference>
<gene>
    <name evidence="3" type="ORF">AXI58_19270</name>
</gene>
<dbReference type="GO" id="GO:0003700">
    <property type="term" value="F:DNA-binding transcription factor activity"/>
    <property type="evidence" value="ECO:0007669"/>
    <property type="project" value="InterPro"/>
</dbReference>
<dbReference type="Gene3D" id="3.20.80.10">
    <property type="entry name" value="Regulatory factor, effector binding domain"/>
    <property type="match status" value="1"/>
</dbReference>
<accession>A0A150F566</accession>
<sequence>MSEDIRKYFTTGEFAKLCHVKKQTLFHYDEIGLLSPEIKKDNGYRYYSYNQFELFQVIGLFKEVGVPLKNIKPLLKGKTPGEIVSLLKEKSLEIENKIKKLEHLQTMIQTKVKLTEQALETDFSSVSFQHLDEEKVMIGRPVLNLPERKYIAAISELIRYVQLHELDEGYPVGGIFAREQILKKEFYNYTHFYMKIREGIENINYHVRPKGLYAVGYQKGDEAEAAYARMIQFIEENGLQMGDYAYEEYMLDEVVVDGIENQITRIQLQVKSRQD</sequence>
<dbReference type="PANTHER" id="PTHR30204">
    <property type="entry name" value="REDOX-CYCLING DRUG-SENSING TRANSCRIPTIONAL ACTIVATOR SOXR"/>
    <property type="match status" value="1"/>
</dbReference>
<proteinExistence type="predicted"/>
<evidence type="ECO:0000313" key="3">
    <source>
        <dbReference type="EMBL" id="KXZ17441.1"/>
    </source>
</evidence>
<keyword evidence="4" id="KW-1185">Reference proteome</keyword>
<dbReference type="InterPro" id="IPR011256">
    <property type="entry name" value="Reg_factor_effector_dom_sf"/>
</dbReference>
<dbReference type="SUPFAM" id="SSF55136">
    <property type="entry name" value="Probable bacterial effector-binding domain"/>
    <property type="match status" value="1"/>
</dbReference>